<dbReference type="InterPro" id="IPR012302">
    <property type="entry name" value="Malic_NAD-bd"/>
</dbReference>
<comment type="cofactor">
    <cofactor evidence="2">
        <name>Mg(2+)</name>
        <dbReference type="ChEBI" id="CHEBI:18420"/>
    </cofactor>
</comment>
<dbReference type="Gene3D" id="3.40.50.10950">
    <property type="match status" value="1"/>
</dbReference>
<dbReference type="Pfam" id="PF00390">
    <property type="entry name" value="malic"/>
    <property type="match status" value="2"/>
</dbReference>
<evidence type="ECO:0000259" key="9">
    <source>
        <dbReference type="SMART" id="SM01274"/>
    </source>
</evidence>
<dbReference type="Pfam" id="PF01515">
    <property type="entry name" value="PTA_PTB"/>
    <property type="match status" value="1"/>
</dbReference>
<keyword evidence="7" id="KW-0511">Multifunctional enzyme</keyword>
<dbReference type="InterPro" id="IPR002505">
    <property type="entry name" value="PTA_PTB"/>
</dbReference>
<evidence type="ECO:0000256" key="6">
    <source>
        <dbReference type="ARBA" id="ARBA00023002"/>
    </source>
</evidence>
<evidence type="ECO:0000256" key="7">
    <source>
        <dbReference type="ARBA" id="ARBA00023268"/>
    </source>
</evidence>
<name>A0ABS9Z267_9HYPH</name>
<dbReference type="InterPro" id="IPR015884">
    <property type="entry name" value="Malic_enzyme_CS"/>
</dbReference>
<dbReference type="Gene3D" id="3.40.50.10750">
    <property type="entry name" value="Isocitrate/Isopropylmalate dehydrogenase-like"/>
    <property type="match status" value="1"/>
</dbReference>
<dbReference type="InterPro" id="IPR042112">
    <property type="entry name" value="P_AcTrfase_dom2"/>
</dbReference>
<dbReference type="SUPFAM" id="SSF51735">
    <property type="entry name" value="NAD(P)-binding Rossmann-fold domains"/>
    <property type="match status" value="1"/>
</dbReference>
<dbReference type="PANTHER" id="PTHR43237">
    <property type="entry name" value="NADP-DEPENDENT MALIC ENZYME"/>
    <property type="match status" value="1"/>
</dbReference>
<protein>
    <submittedName>
        <fullName evidence="10">NADP-dependent malic enzyme</fullName>
    </submittedName>
</protein>
<dbReference type="SUPFAM" id="SSF53659">
    <property type="entry name" value="Isocitrate/Isopropylmalate dehydrogenase-like"/>
    <property type="match status" value="1"/>
</dbReference>
<evidence type="ECO:0000313" key="10">
    <source>
        <dbReference type="EMBL" id="MCI4681561.1"/>
    </source>
</evidence>
<dbReference type="CDD" id="cd05311">
    <property type="entry name" value="NAD_bind_2_malic_enz"/>
    <property type="match status" value="1"/>
</dbReference>
<sequence>MSEKKPSRGKRPTFTEQEALQFHSRGRPGKFQIAPTKPMATQRDLSLAYSPGVAVPVHAIAEDPSKAYDYTTKGNLVAVITNGTAILGLGNLGALASKPVMEGKSVLFKRFADVDSIDLEVATEDPDEFINAVRFLGPTFGGINLEDIKAPECFIIEERLRELMDIPVFHDDQHGTAIIATAGMINAIHLTGRDIKKTKLVCNGAGAAGIACLDLIKAIGFAPENVTLCDTKGVVYRGRAAGMNQWKSAHAVATDKRTLEDAMAGADIFFGLSAKGALTPDMVKSMAPNPIIFAMANPDPEITPEDALAARPDAIVATGRSDYPNQVNNVLGFPYIFRGALDVRAKTINMEMKIAAVHALAQLAREDVPDDVALAYQGERPRFGRDYLIPVPFDPRLISIVPPAVAQAAMDTGVARKPIIDMGAYRAELSARRDPVAGLMQTIMDRVKRQPKRVVFAEGEEEQVIRAAVAFVNQGLGSAILVGREERIAEVTRRNGIELDDKLVEIHNARISQKNAAYAQMLYDRLQRKGFLMRDCQRVINNDRNHYAAAMVASGDADAMVTGVTRNFSIALEEVQRAIDPKPGHKLIGVSIVLARGRPVIVADTAITELPDAEDLADIATEAAGFARRLGYEPRVALLAFSNFGHPAGERSARVKEAVWLLDQRRVDFEYDGEMAADVALNKEAMALYPFCRLTDTANVLIMPAFHAASISTKMLLELGGATVIGPMLVGLDKSVQIVQLGGKDSDIVNMAALAAFNAEQ</sequence>
<gene>
    <name evidence="10" type="ORF">K2U94_02030</name>
</gene>
<dbReference type="InterPro" id="IPR037062">
    <property type="entry name" value="Malic_N_dom_sf"/>
</dbReference>
<evidence type="ECO:0000256" key="2">
    <source>
        <dbReference type="ARBA" id="ARBA00001946"/>
    </source>
</evidence>
<dbReference type="Pfam" id="PF03949">
    <property type="entry name" value="Malic_M"/>
    <property type="match status" value="1"/>
</dbReference>
<comment type="similarity">
    <text evidence="3">In the N-terminal section; belongs to the malic enzymes family.</text>
</comment>
<dbReference type="Gene3D" id="3.40.50.720">
    <property type="entry name" value="NAD(P)-binding Rossmann-like Domain"/>
    <property type="match status" value="1"/>
</dbReference>
<dbReference type="PANTHER" id="PTHR43237:SF4">
    <property type="entry name" value="NADP-DEPENDENT MALIC ENZYME"/>
    <property type="match status" value="1"/>
</dbReference>
<organism evidence="10 11">
    <name type="scientific">Candidatus Rhodoblastus alkanivorans</name>
    <dbReference type="NCBI Taxonomy" id="2954117"/>
    <lineage>
        <taxon>Bacteria</taxon>
        <taxon>Pseudomonadati</taxon>
        <taxon>Pseudomonadota</taxon>
        <taxon>Alphaproteobacteria</taxon>
        <taxon>Hyphomicrobiales</taxon>
        <taxon>Rhodoblastaceae</taxon>
        <taxon>Rhodoblastus</taxon>
    </lineage>
</organism>
<evidence type="ECO:0000256" key="3">
    <source>
        <dbReference type="ARBA" id="ARBA00007686"/>
    </source>
</evidence>
<comment type="cofactor">
    <cofactor evidence="1">
        <name>Mn(2+)</name>
        <dbReference type="ChEBI" id="CHEBI:29035"/>
    </cofactor>
</comment>
<dbReference type="RefSeq" id="WP_243065617.1">
    <property type="nucleotide sequence ID" value="NZ_JAIVFP010000001.1"/>
</dbReference>
<dbReference type="InterPro" id="IPR046346">
    <property type="entry name" value="Aminoacid_DH-like_N_sf"/>
</dbReference>
<dbReference type="PIRSF" id="PIRSF036684">
    <property type="entry name" value="ME_PTA"/>
    <property type="match status" value="1"/>
</dbReference>
<dbReference type="InterPro" id="IPR042113">
    <property type="entry name" value="P_AcTrfase_dom1"/>
</dbReference>
<keyword evidence="11" id="KW-1185">Reference proteome</keyword>
<dbReference type="Gene3D" id="3.40.50.10380">
    <property type="entry name" value="Malic enzyme, N-terminal domain"/>
    <property type="match status" value="1"/>
</dbReference>
<dbReference type="InterPro" id="IPR012301">
    <property type="entry name" value="Malic_N_dom"/>
</dbReference>
<dbReference type="Proteomes" id="UP001139104">
    <property type="component" value="Unassembled WGS sequence"/>
</dbReference>
<dbReference type="SMART" id="SM01274">
    <property type="entry name" value="malic"/>
    <property type="match status" value="1"/>
</dbReference>
<evidence type="ECO:0000313" key="11">
    <source>
        <dbReference type="Proteomes" id="UP001139104"/>
    </source>
</evidence>
<feature type="domain" description="Malic enzyme NAD-binding" evidence="8">
    <location>
        <begin position="173"/>
        <end position="410"/>
    </location>
</feature>
<keyword evidence="6" id="KW-0560">Oxidoreductase</keyword>
<proteinExistence type="inferred from homology"/>
<evidence type="ECO:0000256" key="1">
    <source>
        <dbReference type="ARBA" id="ARBA00001936"/>
    </source>
</evidence>
<evidence type="ECO:0000259" key="8">
    <source>
        <dbReference type="SMART" id="SM00919"/>
    </source>
</evidence>
<dbReference type="EMBL" id="JAIVFP010000001">
    <property type="protein sequence ID" value="MCI4681561.1"/>
    <property type="molecule type" value="Genomic_DNA"/>
</dbReference>
<dbReference type="InterPro" id="IPR051674">
    <property type="entry name" value="Malate_Decarboxylase"/>
</dbReference>
<feature type="domain" description="Malic enzyme N-terminal" evidence="9">
    <location>
        <begin position="28"/>
        <end position="161"/>
    </location>
</feature>
<dbReference type="InterPro" id="IPR012188">
    <property type="entry name" value="ME_PTA"/>
</dbReference>
<dbReference type="SUPFAM" id="SSF53223">
    <property type="entry name" value="Aminoacid dehydrogenase-like, N-terminal domain"/>
    <property type="match status" value="1"/>
</dbReference>
<comment type="caution">
    <text evidence="10">The sequence shown here is derived from an EMBL/GenBank/DDBJ whole genome shotgun (WGS) entry which is preliminary data.</text>
</comment>
<evidence type="ECO:0000256" key="4">
    <source>
        <dbReference type="ARBA" id="ARBA00008756"/>
    </source>
</evidence>
<accession>A0ABS9Z267</accession>
<dbReference type="InterPro" id="IPR036291">
    <property type="entry name" value="NAD(P)-bd_dom_sf"/>
</dbReference>
<keyword evidence="5" id="KW-0479">Metal-binding</keyword>
<reference evidence="10" key="1">
    <citation type="journal article" date="2022" name="ISME J.">
        <title>Identification of active gaseous-alkane degraders at natural gas seeps.</title>
        <authorList>
            <person name="Farhan Ul Haque M."/>
            <person name="Hernandez M."/>
            <person name="Crombie A.T."/>
            <person name="Murrell J.C."/>
        </authorList>
    </citation>
    <scope>NUCLEOTIDE SEQUENCE</scope>
    <source>
        <strain evidence="10">PC2</strain>
    </source>
</reference>
<dbReference type="PROSITE" id="PS00331">
    <property type="entry name" value="MALIC_ENZYMES"/>
    <property type="match status" value="1"/>
</dbReference>
<comment type="similarity">
    <text evidence="4">In the C-terminal section; belongs to the phosphate acetyltransferase and butyryltransferase family.</text>
</comment>
<evidence type="ECO:0000256" key="5">
    <source>
        <dbReference type="ARBA" id="ARBA00022723"/>
    </source>
</evidence>
<dbReference type="SMART" id="SM00919">
    <property type="entry name" value="Malic_M"/>
    <property type="match status" value="1"/>
</dbReference>
<dbReference type="InterPro" id="IPR045213">
    <property type="entry name" value="Malic_NAD-bd_bact_type"/>
</dbReference>